<dbReference type="HOGENOM" id="CLU_1678386_0_0_1"/>
<dbReference type="Proteomes" id="UP000005206">
    <property type="component" value="Chromosome 10"/>
</dbReference>
<reference evidence="1 2" key="1">
    <citation type="journal article" date="2009" name="PLoS Genet.">
        <title>The genome of Nectria haematococca: contribution of supernumerary chromosomes to gene expansion.</title>
        <authorList>
            <person name="Coleman J.J."/>
            <person name="Rounsley S.D."/>
            <person name="Rodriguez-Carres M."/>
            <person name="Kuo A."/>
            <person name="Wasmann C.C."/>
            <person name="Grimwood J."/>
            <person name="Schmutz J."/>
            <person name="Taga M."/>
            <person name="White G.J."/>
            <person name="Zhou S."/>
            <person name="Schwartz D.C."/>
            <person name="Freitag M."/>
            <person name="Ma L.J."/>
            <person name="Danchin E.G."/>
            <person name="Henrissat B."/>
            <person name="Coutinho P.M."/>
            <person name="Nelson D.R."/>
            <person name="Straney D."/>
            <person name="Napoli C.A."/>
            <person name="Barker B.M."/>
            <person name="Gribskov M."/>
            <person name="Rep M."/>
            <person name="Kroken S."/>
            <person name="Molnar I."/>
            <person name="Rensing C."/>
            <person name="Kennell J.C."/>
            <person name="Zamora J."/>
            <person name="Farman M.L."/>
            <person name="Selker E.U."/>
            <person name="Salamov A."/>
            <person name="Shapiro H."/>
            <person name="Pangilinan J."/>
            <person name="Lindquist E."/>
            <person name="Lamers C."/>
            <person name="Grigoriev I.V."/>
            <person name="Geiser D.M."/>
            <person name="Covert S.F."/>
            <person name="Temporini E."/>
            <person name="Vanetten H.D."/>
        </authorList>
    </citation>
    <scope>NUCLEOTIDE SEQUENCE [LARGE SCALE GENOMIC DNA]</scope>
    <source>
        <strain evidence="2">ATCC MYA-4622 / CBS 123669 / FGSC 9596 / NRRL 45880 / 77-13-4</strain>
    </source>
</reference>
<dbReference type="InParanoid" id="C7ZPB1"/>
<dbReference type="VEuPathDB" id="FungiDB:NECHADRAFT_85657"/>
<name>C7ZPB1_FUSV7</name>
<accession>C7ZPB1</accession>
<gene>
    <name evidence="1" type="ORF">NECHADRAFT_85657</name>
</gene>
<dbReference type="RefSeq" id="XP_003039825.1">
    <property type="nucleotide sequence ID" value="XM_003039779.1"/>
</dbReference>
<keyword evidence="2" id="KW-1185">Reference proteome</keyword>
<evidence type="ECO:0000313" key="2">
    <source>
        <dbReference type="Proteomes" id="UP000005206"/>
    </source>
</evidence>
<dbReference type="AlphaFoldDB" id="C7ZPB1"/>
<organism evidence="1 2">
    <name type="scientific">Fusarium vanettenii (strain ATCC MYA-4622 / CBS 123669 / FGSC 9596 / NRRL 45880 / 77-13-4)</name>
    <name type="common">Fusarium solani subsp. pisi</name>
    <dbReference type="NCBI Taxonomy" id="660122"/>
    <lineage>
        <taxon>Eukaryota</taxon>
        <taxon>Fungi</taxon>
        <taxon>Dikarya</taxon>
        <taxon>Ascomycota</taxon>
        <taxon>Pezizomycotina</taxon>
        <taxon>Sordariomycetes</taxon>
        <taxon>Hypocreomycetidae</taxon>
        <taxon>Hypocreales</taxon>
        <taxon>Nectriaceae</taxon>
        <taxon>Fusarium</taxon>
        <taxon>Fusarium solani species complex</taxon>
        <taxon>Fusarium vanettenii</taxon>
    </lineage>
</organism>
<dbReference type="EMBL" id="GG698970">
    <property type="protein sequence ID" value="EEU34112.1"/>
    <property type="molecule type" value="Genomic_DNA"/>
</dbReference>
<evidence type="ECO:0000313" key="1">
    <source>
        <dbReference type="EMBL" id="EEU34112.1"/>
    </source>
</evidence>
<proteinExistence type="predicted"/>
<dbReference type="GeneID" id="9677553"/>
<protein>
    <submittedName>
        <fullName evidence="1">Uncharacterized protein</fullName>
    </submittedName>
</protein>
<dbReference type="KEGG" id="nhe:NECHADRAFT_85657"/>
<sequence length="157" mass="17663">MLKSCYIAYGIKAKQTLFISCDLWIMSRPQTPHGDDESRPKVRCNICGAEFRPGRDNIERRPDDTGFRPGRARRRIIDHGRSLQLEWLRRAASSVQSQPCTERLCDCIVRKVVMTTPKVVPTAEMGEGVVAITDYPPNDLMDELTGELAPPDTCQDG</sequence>